<evidence type="ECO:0000256" key="2">
    <source>
        <dbReference type="SAM" id="Phobius"/>
    </source>
</evidence>
<dbReference type="Proteomes" id="UP000008744">
    <property type="component" value="Unassembled WGS sequence"/>
</dbReference>
<feature type="compositionally biased region" description="Polar residues" evidence="1">
    <location>
        <begin position="86"/>
        <end position="98"/>
    </location>
</feature>
<feature type="compositionally biased region" description="Low complexity" evidence="1">
    <location>
        <begin position="99"/>
        <end position="108"/>
    </location>
</feature>
<feature type="compositionally biased region" description="Basic and acidic residues" evidence="1">
    <location>
        <begin position="113"/>
        <end position="125"/>
    </location>
</feature>
<protein>
    <submittedName>
        <fullName evidence="3">GL16634</fullName>
    </submittedName>
</protein>
<name>B4IR59_DROPE</name>
<evidence type="ECO:0000256" key="1">
    <source>
        <dbReference type="SAM" id="MobiDB-lite"/>
    </source>
</evidence>
<feature type="region of interest" description="Disordered" evidence="1">
    <location>
        <begin position="85"/>
        <end position="131"/>
    </location>
</feature>
<evidence type="ECO:0000313" key="3">
    <source>
        <dbReference type="EMBL" id="EDW30849.1"/>
    </source>
</evidence>
<gene>
    <name evidence="3" type="primary">Dper\GL16634</name>
    <name evidence="3" type="ORF">Dper_GL16634</name>
</gene>
<reference evidence="3 4" key="1">
    <citation type="journal article" date="2007" name="Nature">
        <title>Evolution of genes and genomes on the Drosophila phylogeny.</title>
        <authorList>
            <consortium name="Drosophila 12 Genomes Consortium"/>
            <person name="Clark A.G."/>
            <person name="Eisen M.B."/>
            <person name="Smith D.R."/>
            <person name="Bergman C.M."/>
            <person name="Oliver B."/>
            <person name="Markow T.A."/>
            <person name="Kaufman T.C."/>
            <person name="Kellis M."/>
            <person name="Gelbart W."/>
            <person name="Iyer V.N."/>
            <person name="Pollard D.A."/>
            <person name="Sackton T.B."/>
            <person name="Larracuente A.M."/>
            <person name="Singh N.D."/>
            <person name="Abad J.P."/>
            <person name="Abt D.N."/>
            <person name="Adryan B."/>
            <person name="Aguade M."/>
            <person name="Akashi H."/>
            <person name="Anderson W.W."/>
            <person name="Aquadro C.F."/>
            <person name="Ardell D.H."/>
            <person name="Arguello R."/>
            <person name="Artieri C.G."/>
            <person name="Barbash D.A."/>
            <person name="Barker D."/>
            <person name="Barsanti P."/>
            <person name="Batterham P."/>
            <person name="Batzoglou S."/>
            <person name="Begun D."/>
            <person name="Bhutkar A."/>
            <person name="Blanco E."/>
            <person name="Bosak S.A."/>
            <person name="Bradley R.K."/>
            <person name="Brand A.D."/>
            <person name="Brent M.R."/>
            <person name="Brooks A.N."/>
            <person name="Brown R.H."/>
            <person name="Butlin R.K."/>
            <person name="Caggese C."/>
            <person name="Calvi B.R."/>
            <person name="Bernardo de Carvalho A."/>
            <person name="Caspi A."/>
            <person name="Castrezana S."/>
            <person name="Celniker S.E."/>
            <person name="Chang J.L."/>
            <person name="Chapple C."/>
            <person name="Chatterji S."/>
            <person name="Chinwalla A."/>
            <person name="Civetta A."/>
            <person name="Clifton S.W."/>
            <person name="Comeron J.M."/>
            <person name="Costello J.C."/>
            <person name="Coyne J.A."/>
            <person name="Daub J."/>
            <person name="David R.G."/>
            <person name="Delcher A.L."/>
            <person name="Delehaunty K."/>
            <person name="Do C.B."/>
            <person name="Ebling H."/>
            <person name="Edwards K."/>
            <person name="Eickbush T."/>
            <person name="Evans J.D."/>
            <person name="Filipski A."/>
            <person name="Findeiss S."/>
            <person name="Freyhult E."/>
            <person name="Fulton L."/>
            <person name="Fulton R."/>
            <person name="Garcia A.C."/>
            <person name="Gardiner A."/>
            <person name="Garfield D.A."/>
            <person name="Garvin B.E."/>
            <person name="Gibson G."/>
            <person name="Gilbert D."/>
            <person name="Gnerre S."/>
            <person name="Godfrey J."/>
            <person name="Good R."/>
            <person name="Gotea V."/>
            <person name="Gravely B."/>
            <person name="Greenberg A.J."/>
            <person name="Griffiths-Jones S."/>
            <person name="Gross S."/>
            <person name="Guigo R."/>
            <person name="Gustafson E.A."/>
            <person name="Haerty W."/>
            <person name="Hahn M.W."/>
            <person name="Halligan D.L."/>
            <person name="Halpern A.L."/>
            <person name="Halter G.M."/>
            <person name="Han M.V."/>
            <person name="Heger A."/>
            <person name="Hillier L."/>
            <person name="Hinrichs A.S."/>
            <person name="Holmes I."/>
            <person name="Hoskins R.A."/>
            <person name="Hubisz M.J."/>
            <person name="Hultmark D."/>
            <person name="Huntley M.A."/>
            <person name="Jaffe D.B."/>
            <person name="Jagadeeshan S."/>
            <person name="Jeck W.R."/>
            <person name="Johnson J."/>
            <person name="Jones C.D."/>
            <person name="Jordan W.C."/>
            <person name="Karpen G.H."/>
            <person name="Kataoka E."/>
            <person name="Keightley P.D."/>
            <person name="Kheradpour P."/>
            <person name="Kirkness E.F."/>
            <person name="Koerich L.B."/>
            <person name="Kristiansen K."/>
            <person name="Kudrna D."/>
            <person name="Kulathinal R.J."/>
            <person name="Kumar S."/>
            <person name="Kwok R."/>
            <person name="Lander E."/>
            <person name="Langley C.H."/>
            <person name="Lapoint R."/>
            <person name="Lazzaro B.P."/>
            <person name="Lee S.J."/>
            <person name="Levesque L."/>
            <person name="Li R."/>
            <person name="Lin C.F."/>
            <person name="Lin M.F."/>
            <person name="Lindblad-Toh K."/>
            <person name="Llopart A."/>
            <person name="Long M."/>
            <person name="Low L."/>
            <person name="Lozovsky E."/>
            <person name="Lu J."/>
            <person name="Luo M."/>
            <person name="Machado C.A."/>
            <person name="Makalowski W."/>
            <person name="Marzo M."/>
            <person name="Matsuda M."/>
            <person name="Matzkin L."/>
            <person name="McAllister B."/>
            <person name="McBride C.S."/>
            <person name="McKernan B."/>
            <person name="McKernan K."/>
            <person name="Mendez-Lago M."/>
            <person name="Minx P."/>
            <person name="Mollenhauer M.U."/>
            <person name="Montooth K."/>
            <person name="Mount S.M."/>
            <person name="Mu X."/>
            <person name="Myers E."/>
            <person name="Negre B."/>
            <person name="Newfeld S."/>
            <person name="Nielsen R."/>
            <person name="Noor M.A."/>
            <person name="O'Grady P."/>
            <person name="Pachter L."/>
            <person name="Papaceit M."/>
            <person name="Parisi M.J."/>
            <person name="Parisi M."/>
            <person name="Parts L."/>
            <person name="Pedersen J.S."/>
            <person name="Pesole G."/>
            <person name="Phillippy A.M."/>
            <person name="Ponting C.P."/>
            <person name="Pop M."/>
            <person name="Porcelli D."/>
            <person name="Powell J.R."/>
            <person name="Prohaska S."/>
            <person name="Pruitt K."/>
            <person name="Puig M."/>
            <person name="Quesneville H."/>
            <person name="Ram K.R."/>
            <person name="Rand D."/>
            <person name="Rasmussen M.D."/>
            <person name="Reed L.K."/>
            <person name="Reenan R."/>
            <person name="Reily A."/>
            <person name="Remington K.A."/>
            <person name="Rieger T.T."/>
            <person name="Ritchie M.G."/>
            <person name="Robin C."/>
            <person name="Rogers Y.H."/>
            <person name="Rohde C."/>
            <person name="Rozas J."/>
            <person name="Rubenfield M.J."/>
            <person name="Ruiz A."/>
            <person name="Russo S."/>
            <person name="Salzberg S.L."/>
            <person name="Sanchez-Gracia A."/>
            <person name="Saranga D.J."/>
            <person name="Sato H."/>
            <person name="Schaeffer S.W."/>
            <person name="Schatz M.C."/>
            <person name="Schlenke T."/>
            <person name="Schwartz R."/>
            <person name="Segarra C."/>
            <person name="Singh R.S."/>
            <person name="Sirot L."/>
            <person name="Sirota M."/>
            <person name="Sisneros N.B."/>
            <person name="Smith C.D."/>
            <person name="Smith T.F."/>
            <person name="Spieth J."/>
            <person name="Stage D.E."/>
            <person name="Stark A."/>
            <person name="Stephan W."/>
            <person name="Strausberg R.L."/>
            <person name="Strempel S."/>
            <person name="Sturgill D."/>
            <person name="Sutton G."/>
            <person name="Sutton G.G."/>
            <person name="Tao W."/>
            <person name="Teichmann S."/>
            <person name="Tobari Y.N."/>
            <person name="Tomimura Y."/>
            <person name="Tsolas J.M."/>
            <person name="Valente V.L."/>
            <person name="Venter E."/>
            <person name="Venter J.C."/>
            <person name="Vicario S."/>
            <person name="Vieira F.G."/>
            <person name="Vilella A.J."/>
            <person name="Villasante A."/>
            <person name="Walenz B."/>
            <person name="Wang J."/>
            <person name="Wasserman M."/>
            <person name="Watts T."/>
            <person name="Wilson D."/>
            <person name="Wilson R.K."/>
            <person name="Wing R.A."/>
            <person name="Wolfner M.F."/>
            <person name="Wong A."/>
            <person name="Wong G.K."/>
            <person name="Wu C.I."/>
            <person name="Wu G."/>
            <person name="Yamamoto D."/>
            <person name="Yang H.P."/>
            <person name="Yang S.P."/>
            <person name="Yorke J.A."/>
            <person name="Yoshida K."/>
            <person name="Zdobnov E."/>
            <person name="Zhang P."/>
            <person name="Zhang Y."/>
            <person name="Zimin A.V."/>
            <person name="Baldwin J."/>
            <person name="Abdouelleil A."/>
            <person name="Abdulkadir J."/>
            <person name="Abebe A."/>
            <person name="Abera B."/>
            <person name="Abreu J."/>
            <person name="Acer S.C."/>
            <person name="Aftuck L."/>
            <person name="Alexander A."/>
            <person name="An P."/>
            <person name="Anderson E."/>
            <person name="Anderson S."/>
            <person name="Arachi H."/>
            <person name="Azer M."/>
            <person name="Bachantsang P."/>
            <person name="Barry A."/>
            <person name="Bayul T."/>
            <person name="Berlin A."/>
            <person name="Bessette D."/>
            <person name="Bloom T."/>
            <person name="Blye J."/>
            <person name="Boguslavskiy L."/>
            <person name="Bonnet C."/>
            <person name="Boukhgalter B."/>
            <person name="Bourzgui I."/>
            <person name="Brown A."/>
            <person name="Cahill P."/>
            <person name="Channer S."/>
            <person name="Cheshatsang Y."/>
            <person name="Chuda L."/>
            <person name="Citroen M."/>
            <person name="Collymore A."/>
            <person name="Cooke P."/>
            <person name="Costello M."/>
            <person name="D'Aco K."/>
            <person name="Daza R."/>
            <person name="De Haan G."/>
            <person name="DeGray S."/>
            <person name="DeMaso C."/>
            <person name="Dhargay N."/>
            <person name="Dooley K."/>
            <person name="Dooley E."/>
            <person name="Doricent M."/>
            <person name="Dorje P."/>
            <person name="Dorjee K."/>
            <person name="Dupes A."/>
            <person name="Elong R."/>
            <person name="Falk J."/>
            <person name="Farina A."/>
            <person name="Faro S."/>
            <person name="Ferguson D."/>
            <person name="Fisher S."/>
            <person name="Foley C.D."/>
            <person name="Franke A."/>
            <person name="Friedrich D."/>
            <person name="Gadbois L."/>
            <person name="Gearin G."/>
            <person name="Gearin C.R."/>
            <person name="Giannoukos G."/>
            <person name="Goode T."/>
            <person name="Graham J."/>
            <person name="Grandbois E."/>
            <person name="Grewal S."/>
            <person name="Gyaltsen K."/>
            <person name="Hafez N."/>
            <person name="Hagos B."/>
            <person name="Hall J."/>
            <person name="Henson C."/>
            <person name="Hollinger A."/>
            <person name="Honan T."/>
            <person name="Huard M.D."/>
            <person name="Hughes L."/>
            <person name="Hurhula B."/>
            <person name="Husby M.E."/>
            <person name="Kamat A."/>
            <person name="Kanga B."/>
            <person name="Kashin S."/>
            <person name="Khazanovich D."/>
            <person name="Kisner P."/>
            <person name="Lance K."/>
            <person name="Lara M."/>
            <person name="Lee W."/>
            <person name="Lennon N."/>
            <person name="Letendre F."/>
            <person name="LeVine R."/>
            <person name="Lipovsky A."/>
            <person name="Liu X."/>
            <person name="Liu J."/>
            <person name="Liu S."/>
            <person name="Lokyitsang T."/>
            <person name="Lokyitsang Y."/>
            <person name="Lubonja R."/>
            <person name="Lui A."/>
            <person name="MacDonald P."/>
            <person name="Magnisalis V."/>
            <person name="Maru K."/>
            <person name="Matthews C."/>
            <person name="McCusker W."/>
            <person name="McDonough S."/>
            <person name="Mehta T."/>
            <person name="Meldrim J."/>
            <person name="Meneus L."/>
            <person name="Mihai O."/>
            <person name="Mihalev A."/>
            <person name="Mihova T."/>
            <person name="Mittelman R."/>
            <person name="Mlenga V."/>
            <person name="Montmayeur A."/>
            <person name="Mulrain L."/>
            <person name="Navidi A."/>
            <person name="Naylor J."/>
            <person name="Negash T."/>
            <person name="Nguyen T."/>
            <person name="Nguyen N."/>
            <person name="Nicol R."/>
            <person name="Norbu C."/>
            <person name="Norbu N."/>
            <person name="Novod N."/>
            <person name="O'Neill B."/>
            <person name="Osman S."/>
            <person name="Markiewicz E."/>
            <person name="Oyono O.L."/>
            <person name="Patti C."/>
            <person name="Phunkhang P."/>
            <person name="Pierre F."/>
            <person name="Priest M."/>
            <person name="Raghuraman S."/>
            <person name="Rege F."/>
            <person name="Reyes R."/>
            <person name="Rise C."/>
            <person name="Rogov P."/>
            <person name="Ross K."/>
            <person name="Ryan E."/>
            <person name="Settipalli S."/>
            <person name="Shea T."/>
            <person name="Sherpa N."/>
            <person name="Shi L."/>
            <person name="Shih D."/>
            <person name="Sparrow T."/>
            <person name="Spaulding J."/>
            <person name="Stalker J."/>
            <person name="Stange-Thomann N."/>
            <person name="Stavropoulos S."/>
            <person name="Stone C."/>
            <person name="Strader C."/>
            <person name="Tesfaye S."/>
            <person name="Thomson T."/>
            <person name="Thoulutsang Y."/>
            <person name="Thoulutsang D."/>
            <person name="Topham K."/>
            <person name="Topping I."/>
            <person name="Tsamla T."/>
            <person name="Vassiliev H."/>
            <person name="Vo A."/>
            <person name="Wangchuk T."/>
            <person name="Wangdi T."/>
            <person name="Weiand M."/>
            <person name="Wilkinson J."/>
            <person name="Wilson A."/>
            <person name="Yadav S."/>
            <person name="Young G."/>
            <person name="Yu Q."/>
            <person name="Zembek L."/>
            <person name="Zhong D."/>
            <person name="Zimmer A."/>
            <person name="Zwirko Z."/>
            <person name="Jaffe D.B."/>
            <person name="Alvarez P."/>
            <person name="Brockman W."/>
            <person name="Butler J."/>
            <person name="Chin C."/>
            <person name="Gnerre S."/>
            <person name="Grabherr M."/>
            <person name="Kleber M."/>
            <person name="Mauceli E."/>
            <person name="MacCallum I."/>
        </authorList>
    </citation>
    <scope>NUCLEOTIDE SEQUENCE [LARGE SCALE GENOMIC DNA]</scope>
    <source>
        <strain evidence="4">MSH-3 / Tucson 14011-0111.49</strain>
    </source>
</reference>
<feature type="transmembrane region" description="Helical" evidence="2">
    <location>
        <begin position="53"/>
        <end position="75"/>
    </location>
</feature>
<organism evidence="4">
    <name type="scientific">Drosophila persimilis</name>
    <name type="common">Fruit fly</name>
    <dbReference type="NCBI Taxonomy" id="7234"/>
    <lineage>
        <taxon>Eukaryota</taxon>
        <taxon>Metazoa</taxon>
        <taxon>Ecdysozoa</taxon>
        <taxon>Arthropoda</taxon>
        <taxon>Hexapoda</taxon>
        <taxon>Insecta</taxon>
        <taxon>Pterygota</taxon>
        <taxon>Neoptera</taxon>
        <taxon>Endopterygota</taxon>
        <taxon>Diptera</taxon>
        <taxon>Brachycera</taxon>
        <taxon>Muscomorpha</taxon>
        <taxon>Ephydroidea</taxon>
        <taxon>Drosophilidae</taxon>
        <taxon>Drosophila</taxon>
        <taxon>Sophophora</taxon>
    </lineage>
</organism>
<dbReference type="OrthoDB" id="118951at2759"/>
<keyword evidence="2" id="KW-0812">Transmembrane</keyword>
<proteinExistence type="predicted"/>
<dbReference type="HOGENOM" id="CLU_1929766_0_0_1"/>
<dbReference type="PANTHER" id="PTHR11161:SF0">
    <property type="entry name" value="O-ACYLTRANSFERASE LIKE PROTEIN"/>
    <property type="match status" value="1"/>
</dbReference>
<evidence type="ECO:0000313" key="4">
    <source>
        <dbReference type="Proteomes" id="UP000008744"/>
    </source>
</evidence>
<dbReference type="eggNOG" id="KOG3700">
    <property type="taxonomic scope" value="Eukaryota"/>
</dbReference>
<dbReference type="InterPro" id="IPR052728">
    <property type="entry name" value="O2_lipid_transport_reg"/>
</dbReference>
<keyword evidence="2" id="KW-1133">Transmembrane helix</keyword>
<keyword evidence="2" id="KW-0472">Membrane</keyword>
<accession>B4IR59</accession>
<dbReference type="PhylomeDB" id="B4IR59"/>
<keyword evidence="4" id="KW-1185">Reference proteome</keyword>
<dbReference type="EMBL" id="CH690926">
    <property type="protein sequence ID" value="EDW30849.1"/>
    <property type="molecule type" value="Genomic_DNA"/>
</dbReference>
<dbReference type="AlphaFoldDB" id="B4IR59"/>
<dbReference type="PANTHER" id="PTHR11161">
    <property type="entry name" value="O-ACYLTRANSFERASE"/>
    <property type="match status" value="1"/>
</dbReference>
<sequence length="131" mass="15009">MQGHGGLADSFLSSPLWQPLSRLSYSVYIWHMFTLEVNSRILRTNTYFSNYNFMLNCWSVIGITIWMSYVLYVIIEAPFGGLDSPLRTQQPRAPSEQKQSSVDVQQDQLNDGRNLDEPEEPKKEATTTVSE</sequence>